<evidence type="ECO:0000313" key="2">
    <source>
        <dbReference type="Proteomes" id="UP000032361"/>
    </source>
</evidence>
<dbReference type="Proteomes" id="UP000032361">
    <property type="component" value="Unassembled WGS sequence"/>
</dbReference>
<comment type="caution">
    <text evidence="1">The sequence shown here is derived from an EMBL/GenBank/DDBJ whole genome shotgun (WGS) entry which is preliminary data.</text>
</comment>
<protein>
    <recommendedName>
        <fullName evidence="3">Sulfotransferase</fullName>
    </recommendedName>
</protein>
<dbReference type="GO" id="GO:0008146">
    <property type="term" value="F:sulfotransferase activity"/>
    <property type="evidence" value="ECO:0007669"/>
    <property type="project" value="InterPro"/>
</dbReference>
<keyword evidence="2" id="KW-1185">Reference proteome</keyword>
<dbReference type="EMBL" id="JTDV01000003">
    <property type="protein sequence ID" value="KJD33403.1"/>
    <property type="molecule type" value="Genomic_DNA"/>
</dbReference>
<dbReference type="SUPFAM" id="SSF52540">
    <property type="entry name" value="P-loop containing nucleoside triphosphate hydrolases"/>
    <property type="match status" value="1"/>
</dbReference>
<dbReference type="Pfam" id="PF03567">
    <property type="entry name" value="Sulfotransfer_2"/>
    <property type="match status" value="1"/>
</dbReference>
<sequence length="231" mass="28202">MISHKHKCIFLHIPKCGGTTIKYLLFPNETVSWDKVDYNKLYGWCPKRKFFLQHATAKQLLETELISEEIWQNYYKFTFIRNPWDRAVSDYFWLMKDQKITDTFKNYILKQGKFKAFLTHESKLYYRGDHTKQQTEFFDYDGNFKPDFIGRFESYNNNLKQIFDALKLPYVQDLHVNKAKVKKKHYSNYFFNDVQLAFQDLYKDDIDKLGYNFENKQDVFFKMKNFFRKND</sequence>
<dbReference type="RefSeq" id="WP_044625793.1">
    <property type="nucleotide sequence ID" value="NZ_JTDV01000003.1"/>
</dbReference>
<evidence type="ECO:0008006" key="3">
    <source>
        <dbReference type="Google" id="ProtNLM"/>
    </source>
</evidence>
<proteinExistence type="predicted"/>
<dbReference type="OrthoDB" id="288532at2"/>
<dbReference type="Gene3D" id="3.40.50.300">
    <property type="entry name" value="P-loop containing nucleotide triphosphate hydrolases"/>
    <property type="match status" value="1"/>
</dbReference>
<dbReference type="InterPro" id="IPR027417">
    <property type="entry name" value="P-loop_NTPase"/>
</dbReference>
<dbReference type="AlphaFoldDB" id="A0A0D7W3X0"/>
<dbReference type="STRING" id="1382798.PK35_05975"/>
<accession>A0A0D7W3X0</accession>
<dbReference type="GO" id="GO:0016020">
    <property type="term" value="C:membrane"/>
    <property type="evidence" value="ECO:0007669"/>
    <property type="project" value="InterPro"/>
</dbReference>
<dbReference type="InterPro" id="IPR005331">
    <property type="entry name" value="Sulfotransferase"/>
</dbReference>
<organism evidence="1 2">
    <name type="scientific">Neotamlana nanhaiensis</name>
    <dbReference type="NCBI Taxonomy" id="1382798"/>
    <lineage>
        <taxon>Bacteria</taxon>
        <taxon>Pseudomonadati</taxon>
        <taxon>Bacteroidota</taxon>
        <taxon>Flavobacteriia</taxon>
        <taxon>Flavobacteriales</taxon>
        <taxon>Flavobacteriaceae</taxon>
        <taxon>Neotamlana</taxon>
    </lineage>
</organism>
<dbReference type="PATRIC" id="fig|1382798.3.peg.2515"/>
<gene>
    <name evidence="1" type="ORF">PK35_05975</name>
</gene>
<evidence type="ECO:0000313" key="1">
    <source>
        <dbReference type="EMBL" id="KJD33403.1"/>
    </source>
</evidence>
<name>A0A0D7W3X0_9FLAO</name>
<reference evidence="1 2" key="1">
    <citation type="journal article" date="2015" name="Antonie Van Leeuwenhoek">
        <title>Tamlana nanhaiensis sp. nov., isolated from surface seawater collected from the South China Sea.</title>
        <authorList>
            <person name="Liu X."/>
            <person name="Lai Q."/>
            <person name="Du Y."/>
            <person name="Li G."/>
            <person name="Sun F."/>
            <person name="Shao Z."/>
        </authorList>
    </citation>
    <scope>NUCLEOTIDE SEQUENCE [LARGE SCALE GENOMIC DNA]</scope>
    <source>
        <strain evidence="1 2">FHC16</strain>
    </source>
</reference>